<protein>
    <submittedName>
        <fullName evidence="1">Uncharacterized protein</fullName>
    </submittedName>
</protein>
<dbReference type="Gene3D" id="3.30.1360.180">
    <property type="match status" value="1"/>
</dbReference>
<dbReference type="Pfam" id="PF01663">
    <property type="entry name" value="Phosphodiest"/>
    <property type="match status" value="1"/>
</dbReference>
<gene>
    <name evidence="1" type="ORF">BaRGS_00008621</name>
</gene>
<dbReference type="EMBL" id="JACVVK020000039">
    <property type="protein sequence ID" value="KAK7500074.1"/>
    <property type="molecule type" value="Genomic_DNA"/>
</dbReference>
<dbReference type="PANTHER" id="PTHR10151">
    <property type="entry name" value="ECTONUCLEOTIDE PYROPHOSPHATASE/PHOSPHODIESTERASE"/>
    <property type="match status" value="1"/>
</dbReference>
<evidence type="ECO:0000313" key="2">
    <source>
        <dbReference type="Proteomes" id="UP001519460"/>
    </source>
</evidence>
<proteinExistence type="predicted"/>
<reference evidence="1 2" key="1">
    <citation type="journal article" date="2023" name="Sci. Data">
        <title>Genome assembly of the Korean intertidal mud-creeper Batillaria attramentaria.</title>
        <authorList>
            <person name="Patra A.K."/>
            <person name="Ho P.T."/>
            <person name="Jun S."/>
            <person name="Lee S.J."/>
            <person name="Kim Y."/>
            <person name="Won Y.J."/>
        </authorList>
    </citation>
    <scope>NUCLEOTIDE SEQUENCE [LARGE SCALE GENOMIC DNA]</scope>
    <source>
        <strain evidence="1">Wonlab-2016</strain>
    </source>
</reference>
<dbReference type="AlphaFoldDB" id="A0ABD0LKL8"/>
<dbReference type="PANTHER" id="PTHR10151:SF126">
    <property type="entry name" value="ECTONUCLEOTIDE PYROPHOSPHATASE_PHOSPHODIESTERASE FAMILY MEMBER 7-LIKE"/>
    <property type="match status" value="1"/>
</dbReference>
<sequence length="525" mass="59019">MCPVNKGQLPSYNAKLCHPLRAEICFELDLGLMIRLRSKDHQVLKCGLRSKDHHSGTPVRMGTETETKSTLGERGQKEFIVGAVGCSVSTLPTVWNCLGEGSKRYKQIPTHTDTSDSSWPMAGASAADHPKLMLISFDGFGWKYLSKFPKNAVPHFEKFMNAGVQVKWIENVFPTVTRTNHMSMVSGLYAEGHGIVHNEFYDPSLNECFPDAGKLTPEDSKWVDVGAEPIWVTNSKAGDGRRSGCILWPCADAKIKGMLPDELIRGEHTVSQRKFNEQQRIDKALEWLTDPKEAVNFVAVYFPEPDEVGHKCGPDSQEVQQAILDLDKALGYLMDQVEKNGLSGKLNIIVTADHGQLRTYPHPTAEINIDRLVDRDWYRIEPNLRNGVAMANIWPKEGFQDKLLERLRHHNLHVCVKNSSQDLRDLHYSSSCRIGPVVVYAEEGWLIVDDSSDRRSVGEHGWDPRYSINMYPFFIATGPAFKKGVRDAAPFRMVDIYPMMCHILGLEPAPNNGTLENVRHILATE</sequence>
<dbReference type="SUPFAM" id="SSF53649">
    <property type="entry name" value="Alkaline phosphatase-like"/>
    <property type="match status" value="1"/>
</dbReference>
<dbReference type="CDD" id="cd16018">
    <property type="entry name" value="Enpp"/>
    <property type="match status" value="1"/>
</dbReference>
<dbReference type="InterPro" id="IPR017850">
    <property type="entry name" value="Alkaline_phosphatase_core_sf"/>
</dbReference>
<comment type="caution">
    <text evidence="1">The sequence shown here is derived from an EMBL/GenBank/DDBJ whole genome shotgun (WGS) entry which is preliminary data.</text>
</comment>
<dbReference type="InterPro" id="IPR002591">
    <property type="entry name" value="Phosphodiest/P_Trfase"/>
</dbReference>
<evidence type="ECO:0000313" key="1">
    <source>
        <dbReference type="EMBL" id="KAK7500074.1"/>
    </source>
</evidence>
<accession>A0ABD0LKL8</accession>
<keyword evidence="2" id="KW-1185">Reference proteome</keyword>
<organism evidence="1 2">
    <name type="scientific">Batillaria attramentaria</name>
    <dbReference type="NCBI Taxonomy" id="370345"/>
    <lineage>
        <taxon>Eukaryota</taxon>
        <taxon>Metazoa</taxon>
        <taxon>Spiralia</taxon>
        <taxon>Lophotrochozoa</taxon>
        <taxon>Mollusca</taxon>
        <taxon>Gastropoda</taxon>
        <taxon>Caenogastropoda</taxon>
        <taxon>Sorbeoconcha</taxon>
        <taxon>Cerithioidea</taxon>
        <taxon>Batillariidae</taxon>
        <taxon>Batillaria</taxon>
    </lineage>
</organism>
<name>A0ABD0LKL8_9CAEN</name>
<dbReference type="Proteomes" id="UP001519460">
    <property type="component" value="Unassembled WGS sequence"/>
</dbReference>
<dbReference type="Gene3D" id="3.40.720.10">
    <property type="entry name" value="Alkaline Phosphatase, subunit A"/>
    <property type="match status" value="1"/>
</dbReference>